<dbReference type="Pfam" id="PF13361">
    <property type="entry name" value="UvrD_C"/>
    <property type="match status" value="1"/>
</dbReference>
<dbReference type="InterPro" id="IPR014017">
    <property type="entry name" value="DNA_helicase_UvrD-like_C"/>
</dbReference>
<evidence type="ECO:0000259" key="13">
    <source>
        <dbReference type="PROSITE" id="PS51217"/>
    </source>
</evidence>
<comment type="catalytic activity">
    <reaction evidence="8">
        <text>Couples ATP hydrolysis with the unwinding of duplex DNA by translocating in the 3'-5' direction.</text>
        <dbReference type="EC" id="5.6.2.4"/>
    </reaction>
</comment>
<dbReference type="PROSITE" id="PS51198">
    <property type="entry name" value="UVRD_HELICASE_ATP_BIND"/>
    <property type="match status" value="1"/>
</dbReference>
<evidence type="ECO:0000256" key="2">
    <source>
        <dbReference type="ARBA" id="ARBA00022741"/>
    </source>
</evidence>
<dbReference type="Pfam" id="PF00580">
    <property type="entry name" value="UvrD-helicase"/>
    <property type="match status" value="1"/>
</dbReference>
<dbReference type="Gene3D" id="1.10.10.160">
    <property type="match status" value="1"/>
</dbReference>
<dbReference type="PANTHER" id="PTHR11070:SF2">
    <property type="entry name" value="ATP-DEPENDENT DNA HELICASE SRS2"/>
    <property type="match status" value="1"/>
</dbReference>
<dbReference type="OrthoDB" id="9810135at2"/>
<keyword evidence="7" id="KW-0413">Isomerase</keyword>
<keyword evidence="15" id="KW-1185">Reference proteome</keyword>
<dbReference type="GO" id="GO:0033202">
    <property type="term" value="C:DNA helicase complex"/>
    <property type="evidence" value="ECO:0007669"/>
    <property type="project" value="TreeGrafter"/>
</dbReference>
<evidence type="ECO:0000256" key="10">
    <source>
        <dbReference type="ARBA" id="ARBA00048988"/>
    </source>
</evidence>
<evidence type="ECO:0000259" key="12">
    <source>
        <dbReference type="PROSITE" id="PS51198"/>
    </source>
</evidence>
<evidence type="ECO:0000256" key="9">
    <source>
        <dbReference type="ARBA" id="ARBA00034808"/>
    </source>
</evidence>
<dbReference type="GO" id="GO:0043138">
    <property type="term" value="F:3'-5' DNA helicase activity"/>
    <property type="evidence" value="ECO:0007669"/>
    <property type="project" value="UniProtKB-EC"/>
</dbReference>
<feature type="domain" description="UvrD-like helicase C-terminal" evidence="13">
    <location>
        <begin position="299"/>
        <end position="576"/>
    </location>
</feature>
<dbReference type="EMBL" id="CP034044">
    <property type="protein sequence ID" value="AZG68517.1"/>
    <property type="molecule type" value="Genomic_DNA"/>
</dbReference>
<feature type="domain" description="UvrD-like helicase ATP-binding" evidence="12">
    <location>
        <begin position="5"/>
        <end position="298"/>
    </location>
</feature>
<dbReference type="PANTHER" id="PTHR11070">
    <property type="entry name" value="UVRD / RECB / PCRA DNA HELICASE FAMILY MEMBER"/>
    <property type="match status" value="1"/>
</dbReference>
<dbReference type="InterPro" id="IPR027417">
    <property type="entry name" value="P-loop_NTPase"/>
</dbReference>
<dbReference type="SUPFAM" id="SSF52540">
    <property type="entry name" value="P-loop containing nucleoside triphosphate hydrolases"/>
    <property type="match status" value="1"/>
</dbReference>
<dbReference type="Gene3D" id="3.40.50.300">
    <property type="entry name" value="P-loop containing nucleotide triphosphate hydrolases"/>
    <property type="match status" value="2"/>
</dbReference>
<evidence type="ECO:0000256" key="11">
    <source>
        <dbReference type="PROSITE-ProRule" id="PRU00560"/>
    </source>
</evidence>
<keyword evidence="6" id="KW-0238">DNA-binding</keyword>
<dbReference type="PROSITE" id="PS51217">
    <property type="entry name" value="UVRD_HELICASE_CTER"/>
    <property type="match status" value="1"/>
</dbReference>
<dbReference type="GO" id="GO:0016887">
    <property type="term" value="F:ATP hydrolysis activity"/>
    <property type="evidence" value="ECO:0007669"/>
    <property type="project" value="RHEA"/>
</dbReference>
<protein>
    <recommendedName>
        <fullName evidence="9">DNA 3'-5' helicase</fullName>
        <ecNumber evidence="9">5.6.2.4</ecNumber>
    </recommendedName>
</protein>
<name>A0A3G8LGU5_9MOLU</name>
<comment type="catalytic activity">
    <reaction evidence="10">
        <text>ATP + H2O = ADP + phosphate + H(+)</text>
        <dbReference type="Rhea" id="RHEA:13065"/>
        <dbReference type="ChEBI" id="CHEBI:15377"/>
        <dbReference type="ChEBI" id="CHEBI:15378"/>
        <dbReference type="ChEBI" id="CHEBI:30616"/>
        <dbReference type="ChEBI" id="CHEBI:43474"/>
        <dbReference type="ChEBI" id="CHEBI:456216"/>
        <dbReference type="EC" id="5.6.2.4"/>
    </reaction>
</comment>
<evidence type="ECO:0000256" key="4">
    <source>
        <dbReference type="ARBA" id="ARBA00022806"/>
    </source>
</evidence>
<dbReference type="KEGG" id="mstr:EGN60_00820"/>
<accession>A0A3G8LGU5</accession>
<evidence type="ECO:0000313" key="14">
    <source>
        <dbReference type="EMBL" id="AZG68517.1"/>
    </source>
</evidence>
<evidence type="ECO:0000256" key="6">
    <source>
        <dbReference type="ARBA" id="ARBA00023125"/>
    </source>
</evidence>
<keyword evidence="2 11" id="KW-0547">Nucleotide-binding</keyword>
<evidence type="ECO:0000256" key="8">
    <source>
        <dbReference type="ARBA" id="ARBA00034617"/>
    </source>
</evidence>
<dbReference type="GO" id="GO:0005524">
    <property type="term" value="F:ATP binding"/>
    <property type="evidence" value="ECO:0007669"/>
    <property type="project" value="UniProtKB-UniRule"/>
</dbReference>
<sequence length="738" mass="85976">MIDLNLLNEQQKSAVIYNEGPLRIIAGAGSGKTRVLTYKIAYLMENLNVEGHQILALTFSNKAANEMKQRVYSIIETEDPNYLPTISTFHAMCAKILRREIHHLGYSNDFQILDELDQKEILKLIYSQLEISPLEYTYSSILSFIQNQKNQHFALSDEESAELAKENSFNNNEEKEVFEKKQIIFTEYQKHLHRSRSLDFDDLLIFVYRLFYDPKYEAIANKWAKRFSYILIDEFQDTSILQYKIMQKLATSKNLTIVGDPDQTIYSWRNADINIIINFEKDYPEAVTIKLEENYRSTKKILKASNNLIAHNKLRLDKKLFTLNDEGEDIEFFCGFNDEAEARWIASKISELKRNRVQLKNIAVLYRVNSYSRALEEALIKENTIYKLFGSIKFYQREEIKDALAYLRVIHDGSEISLLRIINKPSRKIGEVTVEKLLDFAHSRDTNLFECLETQFNEIQQNLFISLPTLKNLADLINHIRWARQAIQTNPINLVLKEFMINGIKYFDEIKKSEEEYQSRMDNFNSLLDAIADWSSKNPNGTIDEYLQEITLITDRDVEDDAMSFVSLMSVHNAKGLEFDYVFIAGLAENIFPLKRAIYNDPKNDFMTTLTNPQLKENLEGLEEERRIAYVAMTRAKKKLFLSFSVGRNSTNKKSRFLKEAGIKESSTIKIANSFSIAKEVENKNDFIIGDIITHKSFGRGIILDIIDDILEVKFDLDNKIRKLFKRHAAIMKWEEHE</sequence>
<dbReference type="GO" id="GO:0003677">
    <property type="term" value="F:DNA binding"/>
    <property type="evidence" value="ECO:0007669"/>
    <property type="project" value="UniProtKB-KW"/>
</dbReference>
<comment type="similarity">
    <text evidence="1">Belongs to the helicase family. UvrD subfamily.</text>
</comment>
<dbReference type="CDD" id="cd18807">
    <property type="entry name" value="SF1_C_UvrD"/>
    <property type="match status" value="1"/>
</dbReference>
<evidence type="ECO:0000256" key="3">
    <source>
        <dbReference type="ARBA" id="ARBA00022801"/>
    </source>
</evidence>
<dbReference type="RefSeq" id="WP_124724212.1">
    <property type="nucleotide sequence ID" value="NZ_CP034044.1"/>
</dbReference>
<dbReference type="Gene3D" id="1.10.486.10">
    <property type="entry name" value="PCRA, domain 4"/>
    <property type="match status" value="1"/>
</dbReference>
<dbReference type="AlphaFoldDB" id="A0A3G8LGU5"/>
<dbReference type="InterPro" id="IPR014016">
    <property type="entry name" value="UvrD-like_ATP-bd"/>
</dbReference>
<keyword evidence="3 11" id="KW-0378">Hydrolase</keyword>
<proteinExistence type="inferred from homology"/>
<evidence type="ECO:0000256" key="5">
    <source>
        <dbReference type="ARBA" id="ARBA00022840"/>
    </source>
</evidence>
<dbReference type="GO" id="GO:0000725">
    <property type="term" value="P:recombinational repair"/>
    <property type="evidence" value="ECO:0007669"/>
    <property type="project" value="TreeGrafter"/>
</dbReference>
<dbReference type="InterPro" id="IPR000212">
    <property type="entry name" value="DNA_helicase_UvrD/REP"/>
</dbReference>
<evidence type="ECO:0000313" key="15">
    <source>
        <dbReference type="Proteomes" id="UP000275883"/>
    </source>
</evidence>
<reference evidence="14 15" key="1">
    <citation type="submission" date="2018-11" db="EMBL/GenBank/DDBJ databases">
        <title>Genome sequence of Mycoplasma struthionis sp. nov.</title>
        <authorList>
            <person name="Spergser J."/>
        </authorList>
    </citation>
    <scope>NUCLEOTIDE SEQUENCE [LARGE SCALE GENOMIC DNA]</scope>
    <source>
        <strain evidence="14 15">237IA</strain>
    </source>
</reference>
<keyword evidence="5 11" id="KW-0067">ATP-binding</keyword>
<keyword evidence="4 11" id="KW-0347">Helicase</keyword>
<dbReference type="Proteomes" id="UP000275883">
    <property type="component" value="Chromosome"/>
</dbReference>
<evidence type="ECO:0000256" key="7">
    <source>
        <dbReference type="ARBA" id="ARBA00023235"/>
    </source>
</evidence>
<dbReference type="CDD" id="cd17932">
    <property type="entry name" value="DEXQc_UvrD"/>
    <property type="match status" value="1"/>
</dbReference>
<dbReference type="GO" id="GO:0005829">
    <property type="term" value="C:cytosol"/>
    <property type="evidence" value="ECO:0007669"/>
    <property type="project" value="TreeGrafter"/>
</dbReference>
<gene>
    <name evidence="14" type="ORF">EGN60_00820</name>
</gene>
<dbReference type="EC" id="5.6.2.4" evidence="9"/>
<feature type="binding site" evidence="11">
    <location>
        <begin position="26"/>
        <end position="33"/>
    </location>
    <ligand>
        <name>ATP</name>
        <dbReference type="ChEBI" id="CHEBI:30616"/>
    </ligand>
</feature>
<dbReference type="InterPro" id="IPR013986">
    <property type="entry name" value="DExx_box_DNA_helicase_dom_sf"/>
</dbReference>
<evidence type="ECO:0000256" key="1">
    <source>
        <dbReference type="ARBA" id="ARBA00009922"/>
    </source>
</evidence>
<organism evidence="14 15">
    <name type="scientific">Mycoplasma struthionis</name>
    <dbReference type="NCBI Taxonomy" id="538220"/>
    <lineage>
        <taxon>Bacteria</taxon>
        <taxon>Bacillati</taxon>
        <taxon>Mycoplasmatota</taxon>
        <taxon>Mollicutes</taxon>
        <taxon>Mycoplasmataceae</taxon>
        <taxon>Mycoplasma</taxon>
    </lineage>
</organism>